<dbReference type="InterPro" id="IPR006566">
    <property type="entry name" value="FBD"/>
</dbReference>
<dbReference type="PANTHER" id="PTHR31900">
    <property type="entry name" value="F-BOX/RNI SUPERFAMILY PROTEIN-RELATED"/>
    <property type="match status" value="1"/>
</dbReference>
<dbReference type="HOGENOM" id="CLU_010721_1_2_1"/>
<dbReference type="Proteomes" id="UP000032141">
    <property type="component" value="Chromosome C9"/>
</dbReference>
<name>A0A0D3EBQ7_BRAOL</name>
<dbReference type="InterPro" id="IPR032675">
    <property type="entry name" value="LRR_dom_sf"/>
</dbReference>
<dbReference type="SMART" id="SM00579">
    <property type="entry name" value="FBD"/>
    <property type="match status" value="1"/>
</dbReference>
<reference evidence="2" key="2">
    <citation type="submission" date="2015-03" db="UniProtKB">
        <authorList>
            <consortium name="EnsemblPlants"/>
        </authorList>
    </citation>
    <scope>IDENTIFICATION</scope>
</reference>
<evidence type="ECO:0000259" key="1">
    <source>
        <dbReference type="SMART" id="SM00579"/>
    </source>
</evidence>
<proteinExistence type="predicted"/>
<dbReference type="PANTHER" id="PTHR31900:SF34">
    <property type="entry name" value="EMB|CAB62440.1-RELATED"/>
    <property type="match status" value="1"/>
</dbReference>
<dbReference type="KEGG" id="boe:106316992"/>
<dbReference type="GeneID" id="106316992"/>
<dbReference type="InterPro" id="IPR050232">
    <property type="entry name" value="FBL13/AtMIF1-like"/>
</dbReference>
<dbReference type="Gramene" id="Bo9g124840.1">
    <property type="protein sequence ID" value="Bo9g124840.1"/>
    <property type="gene ID" value="Bo9g124840"/>
</dbReference>
<reference evidence="2 3" key="1">
    <citation type="journal article" date="2014" name="Genome Biol.">
        <title>Transcriptome and methylome profiling reveals relics of genome dominance in the mesopolyploid Brassica oleracea.</title>
        <authorList>
            <person name="Parkin I.A."/>
            <person name="Koh C."/>
            <person name="Tang H."/>
            <person name="Robinson S.J."/>
            <person name="Kagale S."/>
            <person name="Clarke W.E."/>
            <person name="Town C.D."/>
            <person name="Nixon J."/>
            <person name="Krishnakumar V."/>
            <person name="Bidwell S.L."/>
            <person name="Denoeud F."/>
            <person name="Belcram H."/>
            <person name="Links M.G."/>
            <person name="Just J."/>
            <person name="Clarke C."/>
            <person name="Bender T."/>
            <person name="Huebert T."/>
            <person name="Mason A.S."/>
            <person name="Pires J.C."/>
            <person name="Barker G."/>
            <person name="Moore J."/>
            <person name="Walley P.G."/>
            <person name="Manoli S."/>
            <person name="Batley J."/>
            <person name="Edwards D."/>
            <person name="Nelson M.N."/>
            <person name="Wang X."/>
            <person name="Paterson A.H."/>
            <person name="King G."/>
            <person name="Bancroft I."/>
            <person name="Chalhoub B."/>
            <person name="Sharpe A.G."/>
        </authorList>
    </citation>
    <scope>NUCLEOTIDE SEQUENCE</scope>
    <source>
        <strain evidence="2 3">cv. TO1000</strain>
    </source>
</reference>
<dbReference type="Pfam" id="PF24758">
    <property type="entry name" value="LRR_At5g56370"/>
    <property type="match status" value="1"/>
</dbReference>
<accession>A0A0D3EBQ7</accession>
<dbReference type="OMA" id="DWRQYGG"/>
<dbReference type="RefSeq" id="XP_013610314.1">
    <property type="nucleotide sequence ID" value="XM_013754860.1"/>
</dbReference>
<dbReference type="AlphaFoldDB" id="A0A0D3EBQ7"/>
<dbReference type="EnsemblPlants" id="Bo9g124840.1">
    <property type="protein sequence ID" value="Bo9g124840.1"/>
    <property type="gene ID" value="Bo9g124840"/>
</dbReference>
<dbReference type="Gene3D" id="3.80.10.10">
    <property type="entry name" value="Ribonuclease Inhibitor"/>
    <property type="match status" value="1"/>
</dbReference>
<dbReference type="OrthoDB" id="1105008at2759"/>
<evidence type="ECO:0000313" key="2">
    <source>
        <dbReference type="EnsemblPlants" id="Bo9g124840.1"/>
    </source>
</evidence>
<keyword evidence="3" id="KW-1185">Reference proteome</keyword>
<dbReference type="InterPro" id="IPR055411">
    <property type="entry name" value="LRR_FXL15/At3g58940/PEG3-like"/>
</dbReference>
<sequence length="398" mass="45325">MLLSKRWQFLWMFVSRLEYKDDDMFQEGRFLRFLYSSLLLHQAKVLESFSLKLGRNSWAVDLGVCVTPAVNRSVREMVIEIDASSTETQFILPRSLYTTGSRTLVTLKLQNALLVDVSETVSFPSLKTLSLISMKYPRDAFFRTLLSSCPVLEDLFVVKCRGDNVACLVVRVPSLKFLTVRTTAEVGYHQGLVLDVPSLEFLDIVDYTDGFCVVENTMHKVIEAHLDVTYSHPQQLLASLTSLVQLSLCLTTSMDAHFDGTIFRQLEQLKVCTCETTEWLDLLMRVLKAAPKLRFIVLELSKFHGIRTGDPILGWNQPSRVPECLLSTLEYFDWRQYGGTEEEKQVERYILGNSGRLGLATFYPKSTNPVKNLQMLKELSMSPRRSSVFCGNYSSVSK</sequence>
<protein>
    <recommendedName>
        <fullName evidence="1">FBD domain-containing protein</fullName>
    </recommendedName>
</protein>
<organism evidence="2 3">
    <name type="scientific">Brassica oleracea var. oleracea</name>
    <dbReference type="NCBI Taxonomy" id="109376"/>
    <lineage>
        <taxon>Eukaryota</taxon>
        <taxon>Viridiplantae</taxon>
        <taxon>Streptophyta</taxon>
        <taxon>Embryophyta</taxon>
        <taxon>Tracheophyta</taxon>
        <taxon>Spermatophyta</taxon>
        <taxon>Magnoliopsida</taxon>
        <taxon>eudicotyledons</taxon>
        <taxon>Gunneridae</taxon>
        <taxon>Pentapetalae</taxon>
        <taxon>rosids</taxon>
        <taxon>malvids</taxon>
        <taxon>Brassicales</taxon>
        <taxon>Brassicaceae</taxon>
        <taxon>Brassiceae</taxon>
        <taxon>Brassica</taxon>
    </lineage>
</organism>
<dbReference type="SUPFAM" id="SSF52047">
    <property type="entry name" value="RNI-like"/>
    <property type="match status" value="1"/>
</dbReference>
<evidence type="ECO:0000313" key="3">
    <source>
        <dbReference type="Proteomes" id="UP000032141"/>
    </source>
</evidence>
<dbReference type="Pfam" id="PF08387">
    <property type="entry name" value="FBD"/>
    <property type="match status" value="1"/>
</dbReference>
<feature type="domain" description="FBD" evidence="1">
    <location>
        <begin position="323"/>
        <end position="390"/>
    </location>
</feature>